<dbReference type="RefSeq" id="WP_190879700.1">
    <property type="nucleotide sequence ID" value="NZ_JACJSK010000034.1"/>
</dbReference>
<dbReference type="EMBL" id="JACJSK010000034">
    <property type="protein sequence ID" value="MBD2546218.1"/>
    <property type="molecule type" value="Genomic_DNA"/>
</dbReference>
<keyword evidence="4" id="KW-1185">Reference proteome</keyword>
<organism evidence="3 4">
    <name type="scientific">Planktothricoides raciborskii FACHB-1370</name>
    <dbReference type="NCBI Taxonomy" id="2949576"/>
    <lineage>
        <taxon>Bacteria</taxon>
        <taxon>Bacillati</taxon>
        <taxon>Cyanobacteriota</taxon>
        <taxon>Cyanophyceae</taxon>
        <taxon>Oscillatoriophycideae</taxon>
        <taxon>Oscillatoriales</taxon>
        <taxon>Oscillatoriaceae</taxon>
        <taxon>Planktothricoides</taxon>
    </lineage>
</organism>
<dbReference type="PROSITE" id="PS50005">
    <property type="entry name" value="TPR"/>
    <property type="match status" value="5"/>
</dbReference>
<dbReference type="Gene3D" id="1.25.40.10">
    <property type="entry name" value="Tetratricopeptide repeat domain"/>
    <property type="match status" value="3"/>
</dbReference>
<keyword evidence="1" id="KW-0802">TPR repeat</keyword>
<proteinExistence type="predicted"/>
<dbReference type="Proteomes" id="UP000641954">
    <property type="component" value="Unassembled WGS sequence"/>
</dbReference>
<reference evidence="3 4" key="1">
    <citation type="journal article" date="2020" name="ISME J.">
        <title>Comparative genomics reveals insights into cyanobacterial evolution and habitat adaptation.</title>
        <authorList>
            <person name="Chen M.Y."/>
            <person name="Teng W.K."/>
            <person name="Zhao L."/>
            <person name="Hu C.X."/>
            <person name="Zhou Y.K."/>
            <person name="Han B.P."/>
            <person name="Song L.R."/>
            <person name="Shu W.S."/>
        </authorList>
    </citation>
    <scope>NUCLEOTIDE SEQUENCE [LARGE SCALE GENOMIC DNA]</scope>
    <source>
        <strain evidence="3 4">FACHB-1370</strain>
    </source>
</reference>
<dbReference type="PANTHER" id="PTHR10098:SF108">
    <property type="entry name" value="TETRATRICOPEPTIDE REPEAT PROTEIN 28"/>
    <property type="match status" value="1"/>
</dbReference>
<feature type="domain" description="CHAT" evidence="2">
    <location>
        <begin position="538"/>
        <end position="825"/>
    </location>
</feature>
<comment type="caution">
    <text evidence="3">The sequence shown here is derived from an EMBL/GenBank/DDBJ whole genome shotgun (WGS) entry which is preliminary data.</text>
</comment>
<sequence length="832" mass="89917">MPLKNISSCLFLVASIAMGELEFIKFSSFRVGGLPVLAQERGESPASEAIQLYDRGDEQVDRGELKEALATFDRALQMARVEGDRQLEAVILNDIGVVHRNLGNYPLAGQFLNQALTIRQNINNPQGIGQTLMNLGALASSQADYPQALDFYQQALDILPAEESYGSAIILNNMGEIYRGLGQPKKALTSFQAALPLFEQEENAFAVGITLSNIGAVYHALGDYSQALEFYEKGLAIATEIEDAVGIGQTLLNMGAVYEKLANYSQALQLYNQGLEMMTAIGDEDAIGQALNNIGSVHRLMGDYSQALEFYDRALEIRQKLANQAGIAVTLNNKGVALFEAGKIAESTQTLYAAIDALESLRPGLSDLNKVSIFDKYRSSYSILQKALISQNKPEIALEIAERGRARAFLELIAQRLSPEAVQEYAQKQNPVTTISDIKKVAAEQNATLVEYSIISDNLGQNSALFIWVVKPTGDITFREVDLSQLEKYRDNLVPFLATGESDSEPETLLTALVRGTRENITETLPSIPAGGVSDLKLNKLHDLLIKPIADLLPSNPEAKVIFIPHEELFFVPFPALVDESDRYLIEKHTILTAPAIQVLKLTRQLAQNRTINNANNNINNPTNALVLGNPVMPKLSEEGAEPLPNLPAAEAEAIAIASMLNTQPLIGSAATKAAVLQRIGSAAIVHLATHGFLADFTESGSGFLGAIALTPSEGDRGFLTSEEVMGLNLTASLVVLSACSTGGGKITGDGIIGLSRAFIGAGAESAIVSLWQADDEASAKLMQEFYRILPQTGDRAVALRQAMLTTMQQYSQPKNWAAFTLMGESVNKSVK</sequence>
<dbReference type="SMART" id="SM00028">
    <property type="entry name" value="TPR"/>
    <property type="match status" value="8"/>
</dbReference>
<feature type="repeat" description="TPR" evidence="1">
    <location>
        <begin position="208"/>
        <end position="241"/>
    </location>
</feature>
<dbReference type="PROSITE" id="PS50293">
    <property type="entry name" value="TPR_REGION"/>
    <property type="match status" value="1"/>
</dbReference>
<accession>A0ABR8EHQ0</accession>
<dbReference type="InterPro" id="IPR011990">
    <property type="entry name" value="TPR-like_helical_dom_sf"/>
</dbReference>
<evidence type="ECO:0000313" key="4">
    <source>
        <dbReference type="Proteomes" id="UP000641954"/>
    </source>
</evidence>
<feature type="repeat" description="TPR" evidence="1">
    <location>
        <begin position="248"/>
        <end position="281"/>
    </location>
</feature>
<feature type="repeat" description="TPR" evidence="1">
    <location>
        <begin position="129"/>
        <end position="162"/>
    </location>
</feature>
<dbReference type="PANTHER" id="PTHR10098">
    <property type="entry name" value="RAPSYN-RELATED"/>
    <property type="match status" value="1"/>
</dbReference>
<protein>
    <submittedName>
        <fullName evidence="3">Tetratricopeptide repeat protein</fullName>
    </submittedName>
</protein>
<dbReference type="Pfam" id="PF13424">
    <property type="entry name" value="TPR_12"/>
    <property type="match status" value="3"/>
</dbReference>
<dbReference type="InterPro" id="IPR019734">
    <property type="entry name" value="TPR_rpt"/>
</dbReference>
<feature type="repeat" description="TPR" evidence="1">
    <location>
        <begin position="288"/>
        <end position="321"/>
    </location>
</feature>
<dbReference type="SUPFAM" id="SSF48452">
    <property type="entry name" value="TPR-like"/>
    <property type="match status" value="2"/>
</dbReference>
<feature type="repeat" description="TPR" evidence="1">
    <location>
        <begin position="168"/>
        <end position="201"/>
    </location>
</feature>
<evidence type="ECO:0000313" key="3">
    <source>
        <dbReference type="EMBL" id="MBD2546218.1"/>
    </source>
</evidence>
<dbReference type="Pfam" id="PF12770">
    <property type="entry name" value="CHAT"/>
    <property type="match status" value="1"/>
</dbReference>
<evidence type="ECO:0000256" key="1">
    <source>
        <dbReference type="PROSITE-ProRule" id="PRU00339"/>
    </source>
</evidence>
<name>A0ABR8EHQ0_9CYAN</name>
<dbReference type="InterPro" id="IPR024983">
    <property type="entry name" value="CHAT_dom"/>
</dbReference>
<gene>
    <name evidence="3" type="ORF">H6G72_20715</name>
</gene>
<evidence type="ECO:0000259" key="2">
    <source>
        <dbReference type="Pfam" id="PF12770"/>
    </source>
</evidence>